<dbReference type="GO" id="GO:0008013">
    <property type="term" value="F:beta-catenin binding"/>
    <property type="evidence" value="ECO:0007669"/>
    <property type="project" value="TreeGrafter"/>
</dbReference>
<dbReference type="CDD" id="cd11304">
    <property type="entry name" value="Cadherin_repeat"/>
    <property type="match status" value="2"/>
</dbReference>
<dbReference type="PANTHER" id="PTHR24027:SF438">
    <property type="entry name" value="CADHERIN 23"/>
    <property type="match status" value="1"/>
</dbReference>
<dbReference type="GO" id="GO:0016342">
    <property type="term" value="C:catenin complex"/>
    <property type="evidence" value="ECO:0007669"/>
    <property type="project" value="TreeGrafter"/>
</dbReference>
<feature type="domain" description="Cadherin" evidence="6">
    <location>
        <begin position="299"/>
        <end position="390"/>
    </location>
</feature>
<dbReference type="InterPro" id="IPR039808">
    <property type="entry name" value="Cadherin"/>
</dbReference>
<keyword evidence="4" id="KW-0472">Membrane</keyword>
<evidence type="ECO:0000256" key="2">
    <source>
        <dbReference type="ARBA" id="ARBA00022737"/>
    </source>
</evidence>
<dbReference type="PANTHER" id="PTHR24027">
    <property type="entry name" value="CADHERIN-23"/>
    <property type="match status" value="1"/>
</dbReference>
<dbReference type="Gene3D" id="2.60.40.60">
    <property type="entry name" value="Cadherins"/>
    <property type="match status" value="2"/>
</dbReference>
<dbReference type="Pfam" id="PF17963">
    <property type="entry name" value="Big_9"/>
    <property type="match status" value="1"/>
</dbReference>
<dbReference type="NCBIfam" id="TIGR01965">
    <property type="entry name" value="VCBS_repeat"/>
    <property type="match status" value="2"/>
</dbReference>
<feature type="region of interest" description="Disordered" evidence="5">
    <location>
        <begin position="72"/>
        <end position="92"/>
    </location>
</feature>
<evidence type="ECO:0000313" key="8">
    <source>
        <dbReference type="Proteomes" id="UP000316598"/>
    </source>
</evidence>
<feature type="domain" description="Cadherin" evidence="6">
    <location>
        <begin position="188"/>
        <end position="291"/>
    </location>
</feature>
<dbReference type="SMART" id="SM00112">
    <property type="entry name" value="CA"/>
    <property type="match status" value="2"/>
</dbReference>
<sequence>MIVNGDGSYTFDPAGDFQDLAAGETRDVTFVYEVTDNNGATSQAAVTITVTGTNDGPVANPDTDTAREAGGVGNATPGVNPSANVLSNDTDPDTSNTNAVTGVASGTQANTAGSVGSVVNGLYGSITIGVNGAYTYNVDNNNATVQALRTNADTLDDVFSYTITDSFGATSTTQITITIEGANDNPHDLTATGLNIAEDSSNGQSVGSVTASDIDSMDTFTYSLLDTASGRFAIDSSGNITVADSSQLDYEDSITHTIIVQVTDASGGTYNESFVVTLSDVNEFSVSVPIDSDGSANVVNENASNAIVGVTAHAVDQDGSNNVVTYSLSNDDGGRFQIDSGTGVVRTIGHLDYENQTSHTIEVQATSSDGSVSYQTFVIDVVNINEAPVALEDSYTLNAGTSLNMGMPGVINNDYDIDGDTLSALIETYPSHGTLTVTSDGRLVYTPYPGYFGTDSFVYRATDGNLQSNPATVLLTIEAVTPPDAGDNGGNSDGESESSNESTETLTGAEMTKKDDEAGQGDVNDPSQPTPSVDARGQSSEQTTIEKLRLLSGNDLSLSFNTSGDAMNFSGFHFHENQFNTQYIGASRTQLAAINSQLDWLDWEQVVADAEEGALDYIIGSAGSAAGLFSIGYVLMVFRGGAFFTAVASGIPSWRIVDPTAILSANQGSKGGKKDEIEDILG</sequence>
<dbReference type="Gene3D" id="2.60.40.10">
    <property type="entry name" value="Immunoglobulins"/>
    <property type="match status" value="1"/>
</dbReference>
<dbReference type="Pfam" id="PF17803">
    <property type="entry name" value="Cadherin_4"/>
    <property type="match status" value="1"/>
</dbReference>
<dbReference type="Proteomes" id="UP000316598">
    <property type="component" value="Unassembled WGS sequence"/>
</dbReference>
<dbReference type="GO" id="GO:0016339">
    <property type="term" value="P:calcium-dependent cell-cell adhesion via plasma membrane cell adhesion molecules"/>
    <property type="evidence" value="ECO:0007669"/>
    <property type="project" value="TreeGrafter"/>
</dbReference>
<evidence type="ECO:0000256" key="1">
    <source>
        <dbReference type="ARBA" id="ARBA00004370"/>
    </source>
</evidence>
<dbReference type="Gene3D" id="2.60.40.3440">
    <property type="match status" value="1"/>
</dbReference>
<dbReference type="GO" id="GO:0000902">
    <property type="term" value="P:cell morphogenesis"/>
    <property type="evidence" value="ECO:0007669"/>
    <property type="project" value="TreeGrafter"/>
</dbReference>
<gene>
    <name evidence="7" type="ORF">Pla22_28740</name>
</gene>
<feature type="compositionally biased region" description="Polar residues" evidence="5">
    <location>
        <begin position="77"/>
        <end position="92"/>
    </location>
</feature>
<keyword evidence="2" id="KW-0677">Repeat</keyword>
<evidence type="ECO:0000259" key="6">
    <source>
        <dbReference type="PROSITE" id="PS50268"/>
    </source>
</evidence>
<dbReference type="GO" id="GO:0016477">
    <property type="term" value="P:cell migration"/>
    <property type="evidence" value="ECO:0007669"/>
    <property type="project" value="TreeGrafter"/>
</dbReference>
<keyword evidence="3" id="KW-0106">Calcium</keyword>
<feature type="region of interest" description="Disordered" evidence="5">
    <location>
        <begin position="481"/>
        <end position="542"/>
    </location>
</feature>
<dbReference type="GO" id="GO:0005509">
    <property type="term" value="F:calcium ion binding"/>
    <property type="evidence" value="ECO:0007669"/>
    <property type="project" value="InterPro"/>
</dbReference>
<dbReference type="PRINTS" id="PR00205">
    <property type="entry name" value="CADHERIN"/>
</dbReference>
<keyword evidence="8" id="KW-1185">Reference proteome</keyword>
<dbReference type="InterPro" id="IPR015919">
    <property type="entry name" value="Cadherin-like_sf"/>
</dbReference>
<evidence type="ECO:0000313" key="7">
    <source>
        <dbReference type="EMBL" id="TWT55219.1"/>
    </source>
</evidence>
<dbReference type="GO" id="GO:0007156">
    <property type="term" value="P:homophilic cell adhesion via plasma membrane adhesion molecules"/>
    <property type="evidence" value="ECO:0007669"/>
    <property type="project" value="InterPro"/>
</dbReference>
<protein>
    <submittedName>
        <fullName evidence="7">Cadherin domain protein</fullName>
    </submittedName>
</protein>
<dbReference type="PROSITE" id="PS50268">
    <property type="entry name" value="CADHERIN_2"/>
    <property type="match status" value="2"/>
</dbReference>
<name>A0A5C5WY66_9BACT</name>
<dbReference type="InterPro" id="IPR010221">
    <property type="entry name" value="VCBS_dom"/>
</dbReference>
<feature type="compositionally biased region" description="Polar residues" evidence="5">
    <location>
        <begin position="525"/>
        <end position="542"/>
    </location>
</feature>
<comment type="subcellular location">
    <subcellularLocation>
        <location evidence="1">Membrane</location>
    </subcellularLocation>
</comment>
<evidence type="ECO:0000256" key="5">
    <source>
        <dbReference type="SAM" id="MobiDB-lite"/>
    </source>
</evidence>
<dbReference type="AlphaFoldDB" id="A0A5C5WY66"/>
<dbReference type="InterPro" id="IPR040853">
    <property type="entry name" value="RapA2_cadherin-like"/>
</dbReference>
<evidence type="ECO:0000256" key="3">
    <source>
        <dbReference type="ARBA" id="ARBA00022837"/>
    </source>
</evidence>
<comment type="caution">
    <text evidence="7">The sequence shown here is derived from an EMBL/GenBank/DDBJ whole genome shotgun (WGS) entry which is preliminary data.</text>
</comment>
<dbReference type="GO" id="GO:0007043">
    <property type="term" value="P:cell-cell junction assembly"/>
    <property type="evidence" value="ECO:0007669"/>
    <property type="project" value="TreeGrafter"/>
</dbReference>
<dbReference type="InterPro" id="IPR013783">
    <property type="entry name" value="Ig-like_fold"/>
</dbReference>
<dbReference type="InterPro" id="IPR002126">
    <property type="entry name" value="Cadherin-like_dom"/>
</dbReference>
<accession>A0A5C5WY66</accession>
<dbReference type="SUPFAM" id="SSF49313">
    <property type="entry name" value="Cadherin-like"/>
    <property type="match status" value="2"/>
</dbReference>
<reference evidence="7 8" key="1">
    <citation type="submission" date="2019-02" db="EMBL/GenBank/DDBJ databases">
        <title>Deep-cultivation of Planctomycetes and their phenomic and genomic characterization uncovers novel biology.</title>
        <authorList>
            <person name="Wiegand S."/>
            <person name="Jogler M."/>
            <person name="Boedeker C."/>
            <person name="Pinto D."/>
            <person name="Vollmers J."/>
            <person name="Rivas-Marin E."/>
            <person name="Kohn T."/>
            <person name="Peeters S.H."/>
            <person name="Heuer A."/>
            <person name="Rast P."/>
            <person name="Oberbeckmann S."/>
            <person name="Bunk B."/>
            <person name="Jeske O."/>
            <person name="Meyerdierks A."/>
            <person name="Storesund J.E."/>
            <person name="Kallscheuer N."/>
            <person name="Luecker S."/>
            <person name="Lage O.M."/>
            <person name="Pohl T."/>
            <person name="Merkel B.J."/>
            <person name="Hornburger P."/>
            <person name="Mueller R.-W."/>
            <person name="Bruemmer F."/>
            <person name="Labrenz M."/>
            <person name="Spormann A.M."/>
            <person name="Op Den Camp H."/>
            <person name="Overmann J."/>
            <person name="Amann R."/>
            <person name="Jetten M.S.M."/>
            <person name="Mascher T."/>
            <person name="Medema M.H."/>
            <person name="Devos D.P."/>
            <person name="Kaster A.-K."/>
            <person name="Ovreas L."/>
            <person name="Rohde M."/>
            <person name="Galperin M.Y."/>
            <person name="Jogler C."/>
        </authorList>
    </citation>
    <scope>NUCLEOTIDE SEQUENCE [LARGE SCALE GENOMIC DNA]</scope>
    <source>
        <strain evidence="7 8">Pla22</strain>
    </source>
</reference>
<dbReference type="Pfam" id="PF00028">
    <property type="entry name" value="Cadherin"/>
    <property type="match status" value="2"/>
</dbReference>
<proteinExistence type="predicted"/>
<evidence type="ECO:0000256" key="4">
    <source>
        <dbReference type="ARBA" id="ARBA00023136"/>
    </source>
</evidence>
<dbReference type="GO" id="GO:0045296">
    <property type="term" value="F:cadherin binding"/>
    <property type="evidence" value="ECO:0007669"/>
    <property type="project" value="TreeGrafter"/>
</dbReference>
<dbReference type="GO" id="GO:0005912">
    <property type="term" value="C:adherens junction"/>
    <property type="evidence" value="ECO:0007669"/>
    <property type="project" value="TreeGrafter"/>
</dbReference>
<dbReference type="NCBIfam" id="NF012211">
    <property type="entry name" value="tand_rpt_95"/>
    <property type="match status" value="2"/>
</dbReference>
<dbReference type="EMBL" id="SJPI01000001">
    <property type="protein sequence ID" value="TWT55219.1"/>
    <property type="molecule type" value="Genomic_DNA"/>
</dbReference>
<dbReference type="GO" id="GO:0034332">
    <property type="term" value="P:adherens junction organization"/>
    <property type="evidence" value="ECO:0007669"/>
    <property type="project" value="TreeGrafter"/>
</dbReference>
<dbReference type="GO" id="GO:0044331">
    <property type="term" value="P:cell-cell adhesion mediated by cadherin"/>
    <property type="evidence" value="ECO:0007669"/>
    <property type="project" value="TreeGrafter"/>
</dbReference>
<organism evidence="7 8">
    <name type="scientific">Rubripirellula amarantea</name>
    <dbReference type="NCBI Taxonomy" id="2527999"/>
    <lineage>
        <taxon>Bacteria</taxon>
        <taxon>Pseudomonadati</taxon>
        <taxon>Planctomycetota</taxon>
        <taxon>Planctomycetia</taxon>
        <taxon>Pirellulales</taxon>
        <taxon>Pirellulaceae</taxon>
        <taxon>Rubripirellula</taxon>
    </lineage>
</organism>